<dbReference type="AlphaFoldDB" id="A0AAW1T5P8"/>
<comment type="caution">
    <text evidence="2">The sequence shown here is derived from an EMBL/GenBank/DDBJ whole genome shotgun (WGS) entry which is preliminary data.</text>
</comment>
<evidence type="ECO:0000313" key="2">
    <source>
        <dbReference type="EMBL" id="KAK9864850.1"/>
    </source>
</evidence>
<keyword evidence="3" id="KW-1185">Reference proteome</keyword>
<gene>
    <name evidence="2" type="ORF">WJX84_004471</name>
</gene>
<feature type="region of interest" description="Disordered" evidence="1">
    <location>
        <begin position="195"/>
        <end position="389"/>
    </location>
</feature>
<dbReference type="Proteomes" id="UP001485043">
    <property type="component" value="Unassembled WGS sequence"/>
</dbReference>
<reference evidence="2 3" key="1">
    <citation type="journal article" date="2024" name="Nat. Commun.">
        <title>Phylogenomics reveals the evolutionary origins of lichenization in chlorophyte algae.</title>
        <authorList>
            <person name="Puginier C."/>
            <person name="Libourel C."/>
            <person name="Otte J."/>
            <person name="Skaloud P."/>
            <person name="Haon M."/>
            <person name="Grisel S."/>
            <person name="Petersen M."/>
            <person name="Berrin J.G."/>
            <person name="Delaux P.M."/>
            <person name="Dal Grande F."/>
            <person name="Keller J."/>
        </authorList>
    </citation>
    <scope>NUCLEOTIDE SEQUENCE [LARGE SCALE GENOMIC DNA]</scope>
    <source>
        <strain evidence="2 3">SAG 2523</strain>
    </source>
</reference>
<dbReference type="EMBL" id="JALJOV010000308">
    <property type="protein sequence ID" value="KAK9864850.1"/>
    <property type="molecule type" value="Genomic_DNA"/>
</dbReference>
<evidence type="ECO:0000256" key="1">
    <source>
        <dbReference type="SAM" id="MobiDB-lite"/>
    </source>
</evidence>
<sequence>MDTTEGSSATAGPGGTKGHLSTDEVRRDRVATAGGTLVGFFQTRYGVQLRERLVWDAFDGLPHFQREWGALLRESLPCRVDEGDPADARAPASQGCRLPPGTFTQLLPMDLRTGDIVPYPSDGTVGDTAALIGTVDGDSHAVLLLLQEDETNRNLPDYVAYASVEVDDPVLDAGGRLVAGSMVLTVPDTYHATAHCREEVRVRPAPPPPTRTRTRTRNRDRTRERERRRERDRARARARAASSLVEARPSTPSVPSPIRVSGASKRERSDLQSPLPLAQRQRQQDGDLGGPPQQDGSVQSPLIPGLQAMLDGVPSPGQLIRTDMGYGHRRADRRGDGAGGRAEGDARGDARPGLGDARPVHAAAGVGGRRAQERPRALMRRLMSPAEPE</sequence>
<evidence type="ECO:0000313" key="3">
    <source>
        <dbReference type="Proteomes" id="UP001485043"/>
    </source>
</evidence>
<organism evidence="2 3">
    <name type="scientific">Apatococcus fuscideae</name>
    <dbReference type="NCBI Taxonomy" id="2026836"/>
    <lineage>
        <taxon>Eukaryota</taxon>
        <taxon>Viridiplantae</taxon>
        <taxon>Chlorophyta</taxon>
        <taxon>core chlorophytes</taxon>
        <taxon>Trebouxiophyceae</taxon>
        <taxon>Chlorellales</taxon>
        <taxon>Chlorellaceae</taxon>
        <taxon>Apatococcus</taxon>
    </lineage>
</organism>
<protein>
    <submittedName>
        <fullName evidence="2">Uncharacterized protein</fullName>
    </submittedName>
</protein>
<feature type="compositionally biased region" description="Basic and acidic residues" evidence="1">
    <location>
        <begin position="217"/>
        <end position="235"/>
    </location>
</feature>
<feature type="region of interest" description="Disordered" evidence="1">
    <location>
        <begin position="1"/>
        <end position="25"/>
    </location>
</feature>
<name>A0AAW1T5P8_9CHLO</name>
<proteinExistence type="predicted"/>
<feature type="compositionally biased region" description="Polar residues" evidence="1">
    <location>
        <begin position="1"/>
        <end position="10"/>
    </location>
</feature>
<accession>A0AAW1T5P8</accession>